<feature type="region of interest" description="Disordered" evidence="2">
    <location>
        <begin position="16"/>
        <end position="38"/>
    </location>
</feature>
<dbReference type="GO" id="GO:0005524">
    <property type="term" value="F:ATP binding"/>
    <property type="evidence" value="ECO:0007669"/>
    <property type="project" value="UniProtKB-UniRule"/>
</dbReference>
<dbReference type="InterPro" id="IPR000719">
    <property type="entry name" value="Prot_kinase_dom"/>
</dbReference>
<dbReference type="SUPFAM" id="SSF56112">
    <property type="entry name" value="Protein kinase-like (PK-like)"/>
    <property type="match status" value="1"/>
</dbReference>
<dbReference type="AlphaFoldDB" id="A0A1I7TN40"/>
<reference evidence="5" key="1">
    <citation type="submission" date="2016-11" db="UniProtKB">
        <authorList>
            <consortium name="WormBaseParasite"/>
        </authorList>
    </citation>
    <scope>IDENTIFICATION</scope>
</reference>
<dbReference type="InterPro" id="IPR017441">
    <property type="entry name" value="Protein_kinase_ATP_BS"/>
</dbReference>
<dbReference type="STRING" id="1561998.A0A1I7TN40"/>
<feature type="domain" description="Protein kinase" evidence="3">
    <location>
        <begin position="46"/>
        <end position="305"/>
    </location>
</feature>
<organism evidence="4 5">
    <name type="scientific">Caenorhabditis tropicalis</name>
    <dbReference type="NCBI Taxonomy" id="1561998"/>
    <lineage>
        <taxon>Eukaryota</taxon>
        <taxon>Metazoa</taxon>
        <taxon>Ecdysozoa</taxon>
        <taxon>Nematoda</taxon>
        <taxon>Chromadorea</taxon>
        <taxon>Rhabditida</taxon>
        <taxon>Rhabditina</taxon>
        <taxon>Rhabditomorpha</taxon>
        <taxon>Rhabditoidea</taxon>
        <taxon>Rhabditidae</taxon>
        <taxon>Peloderinae</taxon>
        <taxon>Caenorhabditis</taxon>
    </lineage>
</organism>
<feature type="binding site" evidence="1">
    <location>
        <position position="75"/>
    </location>
    <ligand>
        <name>ATP</name>
        <dbReference type="ChEBI" id="CHEBI:30616"/>
    </ligand>
</feature>
<dbReference type="SMART" id="SM00220">
    <property type="entry name" value="S_TKc"/>
    <property type="match status" value="1"/>
</dbReference>
<protein>
    <submittedName>
        <fullName evidence="5">Protein kinase domain-containing protein</fullName>
    </submittedName>
</protein>
<feature type="compositionally biased region" description="Polar residues" evidence="2">
    <location>
        <begin position="22"/>
        <end position="32"/>
    </location>
</feature>
<dbReference type="eggNOG" id="KOG1163">
    <property type="taxonomic scope" value="Eukaryota"/>
</dbReference>
<evidence type="ECO:0000259" key="3">
    <source>
        <dbReference type="PROSITE" id="PS50011"/>
    </source>
</evidence>
<evidence type="ECO:0000313" key="5">
    <source>
        <dbReference type="WBParaSite" id="Csp11.Scaffold629.g10078.t1"/>
    </source>
</evidence>
<evidence type="ECO:0000256" key="2">
    <source>
        <dbReference type="SAM" id="MobiDB-lite"/>
    </source>
</evidence>
<dbReference type="GO" id="GO:0004672">
    <property type="term" value="F:protein kinase activity"/>
    <property type="evidence" value="ECO:0007669"/>
    <property type="project" value="InterPro"/>
</dbReference>
<keyword evidence="1" id="KW-0067">ATP-binding</keyword>
<dbReference type="Proteomes" id="UP000095282">
    <property type="component" value="Unplaced"/>
</dbReference>
<dbReference type="Pfam" id="PF00069">
    <property type="entry name" value="Pkinase"/>
    <property type="match status" value="1"/>
</dbReference>
<dbReference type="PANTHER" id="PTHR11909">
    <property type="entry name" value="CASEIN KINASE-RELATED"/>
    <property type="match status" value="1"/>
</dbReference>
<dbReference type="PROSITE" id="PS00107">
    <property type="entry name" value="PROTEIN_KINASE_ATP"/>
    <property type="match status" value="1"/>
</dbReference>
<evidence type="ECO:0000256" key="1">
    <source>
        <dbReference type="PROSITE-ProRule" id="PRU10141"/>
    </source>
</evidence>
<dbReference type="WBParaSite" id="Csp11.Scaffold629.g10078.t1">
    <property type="protein sequence ID" value="Csp11.Scaffold629.g10078.t1"/>
    <property type="gene ID" value="Csp11.Scaffold629.g10078"/>
</dbReference>
<name>A0A1I7TN40_9PELO</name>
<proteinExistence type="predicted"/>
<dbReference type="InterPro" id="IPR050235">
    <property type="entry name" value="CK1_Ser-Thr_kinase"/>
</dbReference>
<dbReference type="PROSITE" id="PS50011">
    <property type="entry name" value="PROTEIN_KINASE_DOM"/>
    <property type="match status" value="1"/>
</dbReference>
<dbReference type="Gene3D" id="1.10.510.10">
    <property type="entry name" value="Transferase(Phosphotransferase) domain 1"/>
    <property type="match status" value="1"/>
</dbReference>
<dbReference type="InterPro" id="IPR011009">
    <property type="entry name" value="Kinase-like_dom_sf"/>
</dbReference>
<evidence type="ECO:0000313" key="4">
    <source>
        <dbReference type="Proteomes" id="UP000095282"/>
    </source>
</evidence>
<sequence length="305" mass="34552">MGGCVSRRQLKQVEKEAYELPSNLSNQSSPEPSNEKPDFCYQDGQYAHEKVIGKGGFGFVAQASDRNTGELFAIKIEDSSFNSSLTEFAIFMRLDGLKTIPKFYEHWTENNCTLMRMELLGPNLSDLSKNLGRPMKMLEANEIAIQMIGVLKSVHEKGIVHCDVKPANFAFGIGPNHRHLYIMDFGLAESYLDPNGNHNKKCFTGVPKGTSTYMSCNQHLNWKNSRRDDMESIVYSCLELIGIIPPWKLKCRIGMPNHAEFHSSKQSFFLPHVQFRKMLEMCRELKLIPPESPSSKPLNADELVN</sequence>
<accession>A0A1I7TN40</accession>
<keyword evidence="4" id="KW-1185">Reference proteome</keyword>
<keyword evidence="1" id="KW-0547">Nucleotide-binding</keyword>